<comment type="function">
    <text evidence="2">Hydrolysis of 6-phosphogluconolactone to 6-phosphogluconate.</text>
</comment>
<evidence type="ECO:0000256" key="5">
    <source>
        <dbReference type="ARBA" id="ARBA00013198"/>
    </source>
</evidence>
<dbReference type="EMBL" id="NSKD01000004">
    <property type="protein sequence ID" value="PAU80169.1"/>
    <property type="molecule type" value="Genomic_DNA"/>
</dbReference>
<dbReference type="InterPro" id="IPR037171">
    <property type="entry name" value="NagB/RpiA_transferase-like"/>
</dbReference>
<dbReference type="PANTHER" id="PTHR11054:SF0">
    <property type="entry name" value="6-PHOSPHOGLUCONOLACTONASE"/>
    <property type="match status" value="1"/>
</dbReference>
<dbReference type="GO" id="GO:0005975">
    <property type="term" value="P:carbohydrate metabolic process"/>
    <property type="evidence" value="ECO:0007669"/>
    <property type="project" value="InterPro"/>
</dbReference>
<feature type="domain" description="Glucosamine/galactosamine-6-phosphate isomerase" evidence="7">
    <location>
        <begin position="22"/>
        <end position="228"/>
    </location>
</feature>
<dbReference type="GO" id="GO:0017057">
    <property type="term" value="F:6-phosphogluconolactonase activity"/>
    <property type="evidence" value="ECO:0007669"/>
    <property type="project" value="UniProtKB-EC"/>
</dbReference>
<evidence type="ECO:0000259" key="7">
    <source>
        <dbReference type="Pfam" id="PF01182"/>
    </source>
</evidence>
<protein>
    <recommendedName>
        <fullName evidence="6">6-phosphogluconolactonase</fullName>
        <ecNumber evidence="5">3.1.1.31</ecNumber>
    </recommendedName>
</protein>
<comment type="caution">
    <text evidence="8">The sequence shown here is derived from an EMBL/GenBank/DDBJ whole genome shotgun (WGS) entry which is preliminary data.</text>
</comment>
<dbReference type="Proteomes" id="UP000218896">
    <property type="component" value="Unassembled WGS sequence"/>
</dbReference>
<comment type="pathway">
    <text evidence="3">Carbohydrate degradation; pentose phosphate pathway; D-ribulose 5-phosphate from D-glucose 6-phosphate (oxidative stage): step 2/3.</text>
</comment>
<dbReference type="InterPro" id="IPR039104">
    <property type="entry name" value="6PGL"/>
</dbReference>
<dbReference type="AlphaFoldDB" id="A0A2A2F6A3"/>
<dbReference type="Gene3D" id="3.40.50.1360">
    <property type="match status" value="1"/>
</dbReference>
<accession>A0A2A2F6A3</accession>
<proteinExistence type="inferred from homology"/>
<dbReference type="EC" id="3.1.1.31" evidence="5"/>
<evidence type="ECO:0000256" key="1">
    <source>
        <dbReference type="ARBA" id="ARBA00000832"/>
    </source>
</evidence>
<evidence type="ECO:0000256" key="2">
    <source>
        <dbReference type="ARBA" id="ARBA00002681"/>
    </source>
</evidence>
<dbReference type="CDD" id="cd01400">
    <property type="entry name" value="6PGL"/>
    <property type="match status" value="1"/>
</dbReference>
<dbReference type="UniPathway" id="UPA00115">
    <property type="reaction ID" value="UER00409"/>
</dbReference>
<gene>
    <name evidence="8" type="ORF">CK501_11030</name>
</gene>
<evidence type="ECO:0000256" key="4">
    <source>
        <dbReference type="ARBA" id="ARBA00010662"/>
    </source>
</evidence>
<sequence>MAAGRKTMNGNRYTPEWYLFSDREAQAQALAGHVASALRRVLARSEAVTLLVSGGRSPVQFFECLADCALDWERVWVMPVDERASPPEPESRNEWLIRRSLLTGQAAGARFVPLDQPLEVRALMDRVPWPPVVAVLGMGEDGHSASWFPGDAASLEALRNTAGPAVVATHAASGPLERLTLNWPALAQATERMLLISGDAKRALLERIEASDLDWQAYPVARLLSAPLSVYWSP</sequence>
<comment type="catalytic activity">
    <reaction evidence="1">
        <text>6-phospho-D-glucono-1,5-lactone + H2O = 6-phospho-D-gluconate + H(+)</text>
        <dbReference type="Rhea" id="RHEA:12556"/>
        <dbReference type="ChEBI" id="CHEBI:15377"/>
        <dbReference type="ChEBI" id="CHEBI:15378"/>
        <dbReference type="ChEBI" id="CHEBI:57955"/>
        <dbReference type="ChEBI" id="CHEBI:58759"/>
        <dbReference type="EC" id="3.1.1.31"/>
    </reaction>
</comment>
<dbReference type="GO" id="GO:0006098">
    <property type="term" value="P:pentose-phosphate shunt"/>
    <property type="evidence" value="ECO:0007669"/>
    <property type="project" value="UniProtKB-UniPathway"/>
</dbReference>
<comment type="similarity">
    <text evidence="4">Belongs to the glucosamine/galactosamine-6-phosphate isomerase family. 6-phosphogluconolactonase subfamily.</text>
</comment>
<dbReference type="PANTHER" id="PTHR11054">
    <property type="entry name" value="6-PHOSPHOGLUCONOLACTONASE"/>
    <property type="match status" value="1"/>
</dbReference>
<evidence type="ECO:0000313" key="9">
    <source>
        <dbReference type="Proteomes" id="UP000218896"/>
    </source>
</evidence>
<reference evidence="8 9" key="1">
    <citation type="submission" date="2017-08" db="EMBL/GenBank/DDBJ databases">
        <title>Halovibrio sewagensis sp. nov., isolated from wastewater of high salinity.</title>
        <authorList>
            <person name="Dong X."/>
            <person name="Zhang G."/>
        </authorList>
    </citation>
    <scope>NUCLEOTIDE SEQUENCE [LARGE SCALE GENOMIC DNA]</scope>
    <source>
        <strain evidence="8 9">YL5-2</strain>
    </source>
</reference>
<evidence type="ECO:0000256" key="3">
    <source>
        <dbReference type="ARBA" id="ARBA00004961"/>
    </source>
</evidence>
<dbReference type="SUPFAM" id="SSF100950">
    <property type="entry name" value="NagB/RpiA/CoA transferase-like"/>
    <property type="match status" value="1"/>
</dbReference>
<keyword evidence="9" id="KW-1185">Reference proteome</keyword>
<name>A0A2A2F6A3_9GAMM</name>
<dbReference type="Pfam" id="PF01182">
    <property type="entry name" value="Glucosamine_iso"/>
    <property type="match status" value="1"/>
</dbReference>
<organism evidence="8 9">
    <name type="scientific">Halovibrio salipaludis</name>
    <dbReference type="NCBI Taxonomy" id="2032626"/>
    <lineage>
        <taxon>Bacteria</taxon>
        <taxon>Pseudomonadati</taxon>
        <taxon>Pseudomonadota</taxon>
        <taxon>Gammaproteobacteria</taxon>
        <taxon>Oceanospirillales</taxon>
        <taxon>Halomonadaceae</taxon>
        <taxon>Halovibrio</taxon>
    </lineage>
</organism>
<evidence type="ECO:0000313" key="8">
    <source>
        <dbReference type="EMBL" id="PAU80169.1"/>
    </source>
</evidence>
<dbReference type="InterPro" id="IPR006148">
    <property type="entry name" value="Glc/Gal-6P_isomerase"/>
</dbReference>
<evidence type="ECO:0000256" key="6">
    <source>
        <dbReference type="ARBA" id="ARBA00020337"/>
    </source>
</evidence>
<dbReference type="InterPro" id="IPR005900">
    <property type="entry name" value="6-phosphogluconolactonase_DevB"/>
</dbReference>